<gene>
    <name evidence="1" type="ORF">EDD29_6494</name>
</gene>
<dbReference type="EMBL" id="RJKE01000001">
    <property type="protein sequence ID" value="ROO88812.1"/>
    <property type="molecule type" value="Genomic_DNA"/>
</dbReference>
<dbReference type="Proteomes" id="UP000272400">
    <property type="component" value="Unassembled WGS sequence"/>
</dbReference>
<dbReference type="AlphaFoldDB" id="A0A3N1D5J2"/>
<comment type="caution">
    <text evidence="1">The sequence shown here is derived from an EMBL/GenBank/DDBJ whole genome shotgun (WGS) entry which is preliminary data.</text>
</comment>
<protein>
    <submittedName>
        <fullName evidence="1">Uncharacterized protein</fullName>
    </submittedName>
</protein>
<sequence length="312" mass="34235">MTSVLELLTHPRPAEPARPVPVIEADRARELALDAWREAGLTSTSGRVHFLGTVDGWLARGWGVAFYGTGAAVTLYSCGEPGSWLPGAPPRRLTRPRGSGRLLGVYAGEPLFPGDKSDYRPPDVPGTTLVQAAPAQGAPAQAELALGVFGPDLYLMDYAEAEAGVARLDAAFSARTYGEARSFGLEVDDRRRCLDYYVELVCRAHEDVDVDHLRARSTSDLWQAVRPADDQPFDVEEHPCFGDSGWRPVPTVRGPWADTAFRERFGPIEREWPSGREHLPARHVNAVLAHLRGHGWSVSRDDSLYAAFWPDA</sequence>
<organism evidence="1 2">
    <name type="scientific">Actinocorallia herbida</name>
    <dbReference type="NCBI Taxonomy" id="58109"/>
    <lineage>
        <taxon>Bacteria</taxon>
        <taxon>Bacillati</taxon>
        <taxon>Actinomycetota</taxon>
        <taxon>Actinomycetes</taxon>
        <taxon>Streptosporangiales</taxon>
        <taxon>Thermomonosporaceae</taxon>
        <taxon>Actinocorallia</taxon>
    </lineage>
</organism>
<evidence type="ECO:0000313" key="1">
    <source>
        <dbReference type="EMBL" id="ROO88812.1"/>
    </source>
</evidence>
<dbReference type="OrthoDB" id="3373266at2"/>
<name>A0A3N1D5J2_9ACTN</name>
<accession>A0A3N1D5J2</accession>
<evidence type="ECO:0000313" key="2">
    <source>
        <dbReference type="Proteomes" id="UP000272400"/>
    </source>
</evidence>
<dbReference type="RefSeq" id="WP_123668005.1">
    <property type="nucleotide sequence ID" value="NZ_RJKE01000001.1"/>
</dbReference>
<reference evidence="1 2" key="1">
    <citation type="submission" date="2018-11" db="EMBL/GenBank/DDBJ databases">
        <title>Sequencing the genomes of 1000 actinobacteria strains.</title>
        <authorList>
            <person name="Klenk H.-P."/>
        </authorList>
    </citation>
    <scope>NUCLEOTIDE SEQUENCE [LARGE SCALE GENOMIC DNA]</scope>
    <source>
        <strain evidence="1 2">DSM 44254</strain>
    </source>
</reference>
<proteinExistence type="predicted"/>
<keyword evidence="2" id="KW-1185">Reference proteome</keyword>